<dbReference type="Proteomes" id="UP000003806">
    <property type="component" value="Chromosome"/>
</dbReference>
<dbReference type="SUPFAM" id="SSF81301">
    <property type="entry name" value="Nucleotidyltransferase"/>
    <property type="match status" value="1"/>
</dbReference>
<dbReference type="GO" id="GO:0090071">
    <property type="term" value="P:negative regulation of ribosome biogenesis"/>
    <property type="evidence" value="ECO:0007669"/>
    <property type="project" value="UniProtKB-UniRule"/>
</dbReference>
<reference evidence="3 4" key="1">
    <citation type="submission" date="2011-11" db="EMBL/GenBank/DDBJ databases">
        <title>The Noncontiguous Finished genome of Jonquetella anthropi DSM 22815.</title>
        <authorList>
            <consortium name="US DOE Joint Genome Institute (JGI-PGF)"/>
            <person name="Lucas S."/>
            <person name="Copeland A."/>
            <person name="Lapidus A."/>
            <person name="Glavina del Rio T."/>
            <person name="Dalin E."/>
            <person name="Tice H."/>
            <person name="Bruce D."/>
            <person name="Goodwin L."/>
            <person name="Pitluck S."/>
            <person name="Peters L."/>
            <person name="Mikhailova N."/>
            <person name="Held B."/>
            <person name="Kyrpides N."/>
            <person name="Mavromatis K."/>
            <person name="Ivanova N."/>
            <person name="Markowitz V."/>
            <person name="Cheng J.-F."/>
            <person name="Hugenholtz P."/>
            <person name="Woyke T."/>
            <person name="Wu D."/>
            <person name="Gronow S."/>
            <person name="Wellnitz S."/>
            <person name="Brambilla E."/>
            <person name="Klenk H.-P."/>
            <person name="Eisen J.A."/>
        </authorList>
    </citation>
    <scope>NUCLEOTIDE SEQUENCE [LARGE SCALE GENOMIC DNA]</scope>
    <source>
        <strain evidence="3 4">DSM 22815</strain>
    </source>
</reference>
<evidence type="ECO:0000256" key="1">
    <source>
        <dbReference type="ARBA" id="ARBA00010574"/>
    </source>
</evidence>
<comment type="similarity">
    <text evidence="1 2">Belongs to the Iojap/RsfS family.</text>
</comment>
<evidence type="ECO:0000313" key="3">
    <source>
        <dbReference type="EMBL" id="EHM13110.1"/>
    </source>
</evidence>
<dbReference type="HOGENOM" id="CLU_092688_5_0_0"/>
<dbReference type="EMBL" id="CM001376">
    <property type="protein sequence ID" value="EHM13110.1"/>
    <property type="molecule type" value="Genomic_DNA"/>
</dbReference>
<dbReference type="eggNOG" id="COG0799">
    <property type="taxonomic scope" value="Bacteria"/>
</dbReference>
<dbReference type="STRING" id="885272.JonanDRAFT_0724"/>
<keyword evidence="2" id="KW-0810">Translation regulation</keyword>
<dbReference type="GO" id="GO:0005737">
    <property type="term" value="C:cytoplasm"/>
    <property type="evidence" value="ECO:0007669"/>
    <property type="project" value="UniProtKB-SubCell"/>
</dbReference>
<dbReference type="OrthoDB" id="9793681at2"/>
<proteinExistence type="inferred from homology"/>
<organism evidence="3 4">
    <name type="scientific">Jonquetella anthropi DSM 22815</name>
    <dbReference type="NCBI Taxonomy" id="885272"/>
    <lineage>
        <taxon>Bacteria</taxon>
        <taxon>Thermotogati</taxon>
        <taxon>Synergistota</taxon>
        <taxon>Synergistia</taxon>
        <taxon>Synergistales</taxon>
        <taxon>Dethiosulfovibrionaceae</taxon>
        <taxon>Jonquetella</taxon>
    </lineage>
</organism>
<dbReference type="HAMAP" id="MF_01477">
    <property type="entry name" value="Iojap_RsfS"/>
    <property type="match status" value="1"/>
</dbReference>
<comment type="subcellular location">
    <subcellularLocation>
        <location evidence="2">Cytoplasm</location>
    </subcellularLocation>
</comment>
<keyword evidence="2" id="KW-0963">Cytoplasm</keyword>
<dbReference type="AlphaFoldDB" id="H0UKA1"/>
<dbReference type="InterPro" id="IPR043519">
    <property type="entry name" value="NT_sf"/>
</dbReference>
<dbReference type="Gene3D" id="3.30.460.10">
    <property type="entry name" value="Beta Polymerase, domain 2"/>
    <property type="match status" value="1"/>
</dbReference>
<dbReference type="PANTHER" id="PTHR21043">
    <property type="entry name" value="IOJAP SUPERFAMILY ORTHOLOG"/>
    <property type="match status" value="1"/>
</dbReference>
<comment type="function">
    <text evidence="2">Functions as a ribosomal silencing factor. Interacts with ribosomal protein uL14 (rplN), blocking formation of intersubunit bridge B8. Prevents association of the 30S and 50S ribosomal subunits and the formation of functional ribosomes, thus repressing translation.</text>
</comment>
<dbReference type="GO" id="GO:0017148">
    <property type="term" value="P:negative regulation of translation"/>
    <property type="evidence" value="ECO:0007669"/>
    <property type="project" value="UniProtKB-UniRule"/>
</dbReference>
<accession>H0UKA1</accession>
<dbReference type="NCBIfam" id="TIGR00090">
    <property type="entry name" value="rsfS_iojap_ybeB"/>
    <property type="match status" value="1"/>
</dbReference>
<name>H0UKA1_9BACT</name>
<dbReference type="InterPro" id="IPR004394">
    <property type="entry name" value="Iojap/RsfS/C7orf30"/>
</dbReference>
<comment type="subunit">
    <text evidence="2">Interacts with ribosomal protein uL14 (rplN).</text>
</comment>
<dbReference type="Pfam" id="PF02410">
    <property type="entry name" value="RsfS"/>
    <property type="match status" value="1"/>
</dbReference>
<keyword evidence="4" id="KW-1185">Reference proteome</keyword>
<dbReference type="GO" id="GO:0042256">
    <property type="term" value="P:cytosolic ribosome assembly"/>
    <property type="evidence" value="ECO:0007669"/>
    <property type="project" value="UniProtKB-UniRule"/>
</dbReference>
<evidence type="ECO:0000313" key="4">
    <source>
        <dbReference type="Proteomes" id="UP000003806"/>
    </source>
</evidence>
<sequence>MIGEGTQRVINAIVSALEDKKAIDVKVIDLEGRTSLADAFILATGNSDVHMSTLVRVADETLTKEGITPRIEGEYSTQWALIDGGDVIVHIFGVKAREFYSLERIWKAVEAERQG</sequence>
<dbReference type="PANTHER" id="PTHR21043:SF0">
    <property type="entry name" value="MITOCHONDRIAL ASSEMBLY OF RIBOSOMAL LARGE SUBUNIT PROTEIN 1"/>
    <property type="match status" value="1"/>
</dbReference>
<keyword evidence="2" id="KW-0678">Repressor</keyword>
<dbReference type="GO" id="GO:0043023">
    <property type="term" value="F:ribosomal large subunit binding"/>
    <property type="evidence" value="ECO:0007669"/>
    <property type="project" value="TreeGrafter"/>
</dbReference>
<gene>
    <name evidence="2" type="primary">rsfS</name>
    <name evidence="3" type="ORF">JonanDRAFT_0724</name>
</gene>
<evidence type="ECO:0000256" key="2">
    <source>
        <dbReference type="HAMAP-Rule" id="MF_01477"/>
    </source>
</evidence>
<protein>
    <recommendedName>
        <fullName evidence="2">Ribosomal silencing factor RsfS</fullName>
    </recommendedName>
</protein>
<dbReference type="RefSeq" id="WP_008521030.1">
    <property type="nucleotide sequence ID" value="NZ_CM001376.1"/>
</dbReference>